<dbReference type="Pfam" id="PF01610">
    <property type="entry name" value="DDE_Tnp_ISL3"/>
    <property type="match status" value="1"/>
</dbReference>
<evidence type="ECO:0000313" key="3">
    <source>
        <dbReference type="Proteomes" id="UP000471364"/>
    </source>
</evidence>
<dbReference type="InterPro" id="IPR002560">
    <property type="entry name" value="Transposase_DDE"/>
</dbReference>
<name>A0ABQ6U7B8_9ACTN</name>
<gene>
    <name evidence="2" type="ORF">F6X54_30985</name>
</gene>
<sequence length="93" mass="10117">MLINAVSSTTCSPPARTWPCWQRVREFASLLAGRRGENPGAWMTNVDADNLPALHGFVHGLRMDLPAVVAGLTLPYSNGPIEGANTKVKFLKR</sequence>
<dbReference type="EMBL" id="WAAR01000234">
    <property type="protein sequence ID" value="KAB1102701.1"/>
    <property type="molecule type" value="Genomic_DNA"/>
</dbReference>
<accession>A0ABQ6U7B8</accession>
<organism evidence="2 3">
    <name type="scientific">Micromonospora aurantiaca</name>
    <name type="common">nom. illeg.</name>
    <dbReference type="NCBI Taxonomy" id="47850"/>
    <lineage>
        <taxon>Bacteria</taxon>
        <taxon>Bacillati</taxon>
        <taxon>Actinomycetota</taxon>
        <taxon>Actinomycetes</taxon>
        <taxon>Micromonosporales</taxon>
        <taxon>Micromonosporaceae</taxon>
        <taxon>Micromonospora</taxon>
    </lineage>
</organism>
<keyword evidence="3" id="KW-1185">Reference proteome</keyword>
<feature type="domain" description="Transposase IS204/IS1001/IS1096/IS1165 DDE" evidence="1">
    <location>
        <begin position="16"/>
        <end position="93"/>
    </location>
</feature>
<dbReference type="PANTHER" id="PTHR33498:SF1">
    <property type="entry name" value="TRANSPOSASE FOR INSERTION SEQUENCE ELEMENT IS1557"/>
    <property type="match status" value="1"/>
</dbReference>
<evidence type="ECO:0000259" key="1">
    <source>
        <dbReference type="Pfam" id="PF01610"/>
    </source>
</evidence>
<comment type="caution">
    <text evidence="2">The sequence shown here is derived from an EMBL/GenBank/DDBJ whole genome shotgun (WGS) entry which is preliminary data.</text>
</comment>
<reference evidence="2 3" key="1">
    <citation type="submission" date="2019-09" db="EMBL/GenBank/DDBJ databases">
        <title>High taxonomic diversity of Micromonospora strains isolated from Medicago sativa nodules in different geographical locations.</title>
        <authorList>
            <person name="Martinez-Hidalgo P."/>
            <person name="Flores-Felix J.D."/>
            <person name="Velazquez E."/>
            <person name="Brau L."/>
            <person name="Trujillo M.E."/>
            <person name="Martinez-Molina E."/>
        </authorList>
    </citation>
    <scope>NUCLEOTIDE SEQUENCE [LARGE SCALE GENOMIC DNA]</scope>
    <source>
        <strain evidence="2 3">ALFB5</strain>
    </source>
</reference>
<dbReference type="Proteomes" id="UP000471364">
    <property type="component" value="Unassembled WGS sequence"/>
</dbReference>
<proteinExistence type="predicted"/>
<dbReference type="InterPro" id="IPR047951">
    <property type="entry name" value="Transpos_ISL3"/>
</dbReference>
<protein>
    <submittedName>
        <fullName evidence="2">Transposase</fullName>
    </submittedName>
</protein>
<dbReference type="PANTHER" id="PTHR33498">
    <property type="entry name" value="TRANSPOSASE FOR INSERTION SEQUENCE ELEMENT IS1557"/>
    <property type="match status" value="1"/>
</dbReference>
<evidence type="ECO:0000313" key="2">
    <source>
        <dbReference type="EMBL" id="KAB1102701.1"/>
    </source>
</evidence>